<dbReference type="KEGG" id="ksn:43592040"/>
<evidence type="ECO:0000256" key="6">
    <source>
        <dbReference type="ARBA" id="ARBA00022989"/>
    </source>
</evidence>
<evidence type="ECO:0000256" key="7">
    <source>
        <dbReference type="ARBA" id="ARBA00023136"/>
    </source>
</evidence>
<keyword evidence="5" id="KW-0812">Transmembrane</keyword>
<dbReference type="InterPro" id="IPR005828">
    <property type="entry name" value="MFS_sugar_transport-like"/>
</dbReference>
<dbReference type="FunFam" id="1.20.1250.20:FF:000254">
    <property type="entry name" value="MAL31p Maltose permease"/>
    <property type="match status" value="1"/>
</dbReference>
<dbReference type="Proteomes" id="UP000322225">
    <property type="component" value="Chromosome 11"/>
</dbReference>
<evidence type="ECO:0000256" key="5">
    <source>
        <dbReference type="ARBA" id="ARBA00022692"/>
    </source>
</evidence>
<evidence type="ECO:0000256" key="2">
    <source>
        <dbReference type="ARBA" id="ARBA00010992"/>
    </source>
</evidence>
<evidence type="ECO:0000256" key="3">
    <source>
        <dbReference type="ARBA" id="ARBA00022448"/>
    </source>
</evidence>
<evidence type="ECO:0000313" key="11">
    <source>
        <dbReference type="Proteomes" id="UP000322225"/>
    </source>
</evidence>
<dbReference type="GO" id="GO:0005351">
    <property type="term" value="F:carbohydrate:proton symporter activity"/>
    <property type="evidence" value="ECO:0007669"/>
    <property type="project" value="TreeGrafter"/>
</dbReference>
<dbReference type="InterPro" id="IPR036259">
    <property type="entry name" value="MFS_trans_sf"/>
</dbReference>
<keyword evidence="7" id="KW-0472">Membrane</keyword>
<dbReference type="PANTHER" id="PTHR48022">
    <property type="entry name" value="PLASTIDIC GLUCOSE TRANSPORTER 4"/>
    <property type="match status" value="1"/>
</dbReference>
<dbReference type="GeneID" id="43592040"/>
<accession>A0A5M6BVE1</accession>
<dbReference type="SUPFAM" id="SSF103473">
    <property type="entry name" value="MFS general substrate transporter"/>
    <property type="match status" value="1"/>
</dbReference>
<gene>
    <name evidence="10" type="ORF">CI109_106305</name>
</gene>
<name>A0A5M6BVE1_9TREE</name>
<evidence type="ECO:0000256" key="9">
    <source>
        <dbReference type="RuleBase" id="RU003346"/>
    </source>
</evidence>
<dbReference type="GO" id="GO:0016020">
    <property type="term" value="C:membrane"/>
    <property type="evidence" value="ECO:0007669"/>
    <property type="project" value="UniProtKB-SubCell"/>
</dbReference>
<dbReference type="EMBL" id="CP144061">
    <property type="protein sequence ID" value="WWD21817.1"/>
    <property type="molecule type" value="Genomic_DNA"/>
</dbReference>
<comment type="similarity">
    <text evidence="2 9">Belongs to the major facilitator superfamily. Sugar transporter (TC 2.A.1.1) family.</text>
</comment>
<comment type="subcellular location">
    <subcellularLocation>
        <location evidence="1">Membrane</location>
        <topology evidence="1">Multi-pass membrane protein</topology>
    </subcellularLocation>
</comment>
<comment type="catalytic activity">
    <reaction evidence="8">
        <text>myo-inositol(out) + H(+)(out) = myo-inositol(in) + H(+)(in)</text>
        <dbReference type="Rhea" id="RHEA:60364"/>
        <dbReference type="ChEBI" id="CHEBI:15378"/>
        <dbReference type="ChEBI" id="CHEBI:17268"/>
    </reaction>
</comment>
<keyword evidence="4" id="KW-0762">Sugar transport</keyword>
<dbReference type="AlphaFoldDB" id="A0A5M6BVE1"/>
<dbReference type="InterPro" id="IPR050360">
    <property type="entry name" value="MFS_Sugar_Transporters"/>
</dbReference>
<dbReference type="RefSeq" id="XP_031857877.1">
    <property type="nucleotide sequence ID" value="XM_032007868.1"/>
</dbReference>
<protein>
    <submittedName>
        <fullName evidence="10">Uncharacterized protein</fullName>
    </submittedName>
</protein>
<dbReference type="PROSITE" id="PS50850">
    <property type="entry name" value="MFS"/>
    <property type="match status" value="1"/>
</dbReference>
<keyword evidence="6" id="KW-1133">Transmembrane helix</keyword>
<dbReference type="Gene3D" id="1.20.1250.20">
    <property type="entry name" value="MFS general substrate transporter like domains"/>
    <property type="match status" value="1"/>
</dbReference>
<dbReference type="PANTHER" id="PTHR48022:SF5">
    <property type="entry name" value="ALPHA-GLUCOSIDES PERMEASE MPH2-RELATED"/>
    <property type="match status" value="1"/>
</dbReference>
<evidence type="ECO:0000256" key="4">
    <source>
        <dbReference type="ARBA" id="ARBA00022597"/>
    </source>
</evidence>
<evidence type="ECO:0000313" key="10">
    <source>
        <dbReference type="EMBL" id="WWD21817.1"/>
    </source>
</evidence>
<sequence length="550" mass="60886">MNANDEKKTSSFALNSEAVMDAKEIGKAVVHLEHAGATTVEDWDQIRQDAMVAEELERSMSLKTALRVYPKAAFWSFAISLCIVMEGYDIGLLGSIIGLPTYRKKYGRWSESSGSYQLSPTWQTAIGQASTIGCFIGVFACSWAQDRWGYRRTIQVALVALVAFIFIVFFAPSVQVLFVGQLLCGLPWGAFASSAVSYASDITPVPLRGYLTTYVNLCWVIGQFIAAGVLQSTSSRTDQWGYRIPFAIQWMWPVPLFILVTLAPESPWFLVRKGRLEEAKHAVARLSRKGDVTDPAQTVAMMIRTNQHELETQPNTSYLDCFKGTDLRRTEIACLGWAAQILSGSSFANSPVYFFQQAGLSTEDSFKMGLGVTGLAFIGTCGSWITLTYCGRRTIYLSGLVVLTALLLVVGGVSFPAETNSNAAWGQAAAILLWVLVYDFTVGPIAYCVVGEISSTRLRSKTVGLSRNVYNILSVVSGILNTYQMNPDAWNWKGKAGFFWGASAALITVWTYFRLPECKGRSFRELDILFERRIPARKFKETVIDKEAEE</sequence>
<proteinExistence type="inferred from homology"/>
<evidence type="ECO:0000256" key="8">
    <source>
        <dbReference type="ARBA" id="ARBA00049119"/>
    </source>
</evidence>
<keyword evidence="3 9" id="KW-0813">Transport</keyword>
<organism evidence="10 11">
    <name type="scientific">Kwoniella shandongensis</name>
    <dbReference type="NCBI Taxonomy" id="1734106"/>
    <lineage>
        <taxon>Eukaryota</taxon>
        <taxon>Fungi</taxon>
        <taxon>Dikarya</taxon>
        <taxon>Basidiomycota</taxon>
        <taxon>Agaricomycotina</taxon>
        <taxon>Tremellomycetes</taxon>
        <taxon>Tremellales</taxon>
        <taxon>Cryptococcaceae</taxon>
        <taxon>Kwoniella</taxon>
    </lineage>
</organism>
<dbReference type="NCBIfam" id="TIGR00879">
    <property type="entry name" value="SP"/>
    <property type="match status" value="1"/>
</dbReference>
<reference evidence="10" key="1">
    <citation type="submission" date="2017-08" db="EMBL/GenBank/DDBJ databases">
        <authorList>
            <person name="Cuomo C."/>
            <person name="Billmyre B."/>
            <person name="Heitman J."/>
        </authorList>
    </citation>
    <scope>NUCLEOTIDE SEQUENCE</scope>
    <source>
        <strain evidence="10">CBS 12478</strain>
    </source>
</reference>
<reference evidence="10" key="2">
    <citation type="submission" date="2024-01" db="EMBL/GenBank/DDBJ databases">
        <title>Comparative genomics of Cryptococcus and Kwoniella reveals pathogenesis evolution and contrasting modes of karyotype evolution via chromosome fusion or intercentromeric recombination.</title>
        <authorList>
            <person name="Coelho M.A."/>
            <person name="David-Palma M."/>
            <person name="Shea T."/>
            <person name="Bowers K."/>
            <person name="McGinley-Smith S."/>
            <person name="Mohammad A.W."/>
            <person name="Gnirke A."/>
            <person name="Yurkov A.M."/>
            <person name="Nowrousian M."/>
            <person name="Sun S."/>
            <person name="Cuomo C.A."/>
            <person name="Heitman J."/>
        </authorList>
    </citation>
    <scope>NUCLEOTIDE SEQUENCE</scope>
    <source>
        <strain evidence="10">CBS 12478</strain>
    </source>
</reference>
<dbReference type="Pfam" id="PF00083">
    <property type="entry name" value="Sugar_tr"/>
    <property type="match status" value="1"/>
</dbReference>
<evidence type="ECO:0000256" key="1">
    <source>
        <dbReference type="ARBA" id="ARBA00004141"/>
    </source>
</evidence>
<keyword evidence="11" id="KW-1185">Reference proteome</keyword>
<dbReference type="OrthoDB" id="6612291at2759"/>
<dbReference type="InterPro" id="IPR003663">
    <property type="entry name" value="Sugar/inositol_transpt"/>
</dbReference>
<dbReference type="InterPro" id="IPR020846">
    <property type="entry name" value="MFS_dom"/>
</dbReference>